<gene>
    <name evidence="1" type="ORF">PEX2_060200</name>
</gene>
<dbReference type="STRING" id="27334.A0A0A2JFF8"/>
<organism evidence="1 2">
    <name type="scientific">Penicillium expansum</name>
    <name type="common">Blue mold rot fungus</name>
    <dbReference type="NCBI Taxonomy" id="27334"/>
    <lineage>
        <taxon>Eukaryota</taxon>
        <taxon>Fungi</taxon>
        <taxon>Dikarya</taxon>
        <taxon>Ascomycota</taxon>
        <taxon>Pezizomycotina</taxon>
        <taxon>Eurotiomycetes</taxon>
        <taxon>Eurotiomycetidae</taxon>
        <taxon>Eurotiales</taxon>
        <taxon>Aspergillaceae</taxon>
        <taxon>Penicillium</taxon>
    </lineage>
</organism>
<reference evidence="1 2" key="1">
    <citation type="journal article" date="2015" name="Mol. Plant Microbe Interact.">
        <title>Genome, transcriptome, and functional analyses of Penicillium expansum provide new insights into secondary metabolism and pathogenicity.</title>
        <authorList>
            <person name="Ballester A.R."/>
            <person name="Marcet-Houben M."/>
            <person name="Levin E."/>
            <person name="Sela N."/>
            <person name="Selma-Lazaro C."/>
            <person name="Carmona L."/>
            <person name="Wisniewski M."/>
            <person name="Droby S."/>
            <person name="Gonzalez-Candelas L."/>
            <person name="Gabaldon T."/>
        </authorList>
    </citation>
    <scope>NUCLEOTIDE SEQUENCE [LARGE SCALE GENOMIC DNA]</scope>
    <source>
        <strain evidence="1 2">MD-8</strain>
    </source>
</reference>
<dbReference type="HOGENOM" id="CLU_034860_1_0_1"/>
<dbReference type="GeneID" id="27678712"/>
<dbReference type="GO" id="GO:0016740">
    <property type="term" value="F:transferase activity"/>
    <property type="evidence" value="ECO:0007669"/>
    <property type="project" value="UniProtKB-KW"/>
</dbReference>
<dbReference type="PROSITE" id="PS51257">
    <property type="entry name" value="PROKAR_LIPOPROTEIN"/>
    <property type="match status" value="1"/>
</dbReference>
<evidence type="ECO:0000313" key="2">
    <source>
        <dbReference type="Proteomes" id="UP000030143"/>
    </source>
</evidence>
<dbReference type="Proteomes" id="UP000030143">
    <property type="component" value="Unassembled WGS sequence"/>
</dbReference>
<dbReference type="InterPro" id="IPR029044">
    <property type="entry name" value="Nucleotide-diphossugar_trans"/>
</dbReference>
<dbReference type="VEuPathDB" id="FungiDB:PEXP_069060"/>
<dbReference type="EMBL" id="JQFZ01000250">
    <property type="protein sequence ID" value="KGO53413.1"/>
    <property type="molecule type" value="Genomic_DNA"/>
</dbReference>
<comment type="caution">
    <text evidence="1">The sequence shown here is derived from an EMBL/GenBank/DDBJ whole genome shotgun (WGS) entry which is preliminary data.</text>
</comment>
<sequence>MLLSAKRTIIAVFVLASCGLLFLTQRKREHTALTVPTSWSNQTIGALNGTKAHWTTEQENVRFAYVQYATDIDYLCNAMINFARLDRFAASFDRVLIYPKEWDEPGGIEHVALGNIHEHYSHLELRPVNVLTTSQGDSTWQKSLTKFQAFALTEYTRVLAFDSDSLVLNKMDHYFLSPMAPVAVPRAYWLNDKGASIKDQMLGSHVMLIEPNVNTYKRIIDEATASGDFDMEVLNHLFKDSAMILPHRRLALLTGEFRQSDHDRYMSENKDEEWNAMAEVSRAYLVHFSDWPLPKPWLYHTDAEWEAALPACPDNDTEHADRPRCADRVMWSGFYESYYRDKESVCSILT</sequence>
<dbReference type="InterPro" id="IPR050587">
    <property type="entry name" value="GNT1/Glycosyltrans_8"/>
</dbReference>
<dbReference type="PANTHER" id="PTHR11183">
    <property type="entry name" value="GLYCOGENIN SUBFAMILY MEMBER"/>
    <property type="match status" value="1"/>
</dbReference>
<name>A0A0A2JFF8_PENEN</name>
<accession>A0A0A2JFF8</accession>
<proteinExistence type="predicted"/>
<dbReference type="SUPFAM" id="SSF53448">
    <property type="entry name" value="Nucleotide-diphospho-sugar transferases"/>
    <property type="match status" value="1"/>
</dbReference>
<dbReference type="AlphaFoldDB" id="A0A0A2JFF8"/>
<dbReference type="Gene3D" id="3.90.550.10">
    <property type="entry name" value="Spore Coat Polysaccharide Biosynthesis Protein SpsA, Chain A"/>
    <property type="match status" value="1"/>
</dbReference>
<keyword evidence="2" id="KW-1185">Reference proteome</keyword>
<dbReference type="RefSeq" id="XP_016596015.1">
    <property type="nucleotide sequence ID" value="XM_016743293.1"/>
</dbReference>
<evidence type="ECO:0000313" key="1">
    <source>
        <dbReference type="EMBL" id="KGO53413.1"/>
    </source>
</evidence>
<protein>
    <submittedName>
        <fullName evidence="1">Glycosyl transferase, family 8</fullName>
    </submittedName>
</protein>
<keyword evidence="1" id="KW-0808">Transferase</keyword>